<protein>
    <recommendedName>
        <fullName evidence="2">Surface-adhesin protein E-like domain-containing protein</fullName>
    </recommendedName>
</protein>
<feature type="chain" id="PRO_5046984442" description="Surface-adhesin protein E-like domain-containing protein" evidence="1">
    <location>
        <begin position="33"/>
        <end position="142"/>
    </location>
</feature>
<evidence type="ECO:0000313" key="4">
    <source>
        <dbReference type="Proteomes" id="UP001352263"/>
    </source>
</evidence>
<dbReference type="InterPro" id="IPR031939">
    <property type="entry name" value="Adhesin_E-like"/>
</dbReference>
<proteinExistence type="predicted"/>
<accession>A0ABU6J8V8</accession>
<evidence type="ECO:0000313" key="3">
    <source>
        <dbReference type="EMBL" id="MEC4719955.1"/>
    </source>
</evidence>
<keyword evidence="1" id="KW-0732">Signal</keyword>
<name>A0ABU6J8V8_9BURK</name>
<comment type="caution">
    <text evidence="3">The sequence shown here is derived from an EMBL/GenBank/DDBJ whole genome shotgun (WGS) entry which is preliminary data.</text>
</comment>
<sequence length="142" mass="15971">MQPPAKSCLSGMLKRKLAAVAILMTACTAASAKWIKVAETEGDAFYFESSMVRKSERYLRLWHLIDHSTVKMAAKGPYKSSKVQIELQCKQNRWRAIYLTYHSERMGEGSLLDAFFDPNAAWEPVVPNSPIETILNGACQDK</sequence>
<keyword evidence="4" id="KW-1185">Reference proteome</keyword>
<evidence type="ECO:0000259" key="2">
    <source>
        <dbReference type="Pfam" id="PF16747"/>
    </source>
</evidence>
<evidence type="ECO:0000256" key="1">
    <source>
        <dbReference type="SAM" id="SignalP"/>
    </source>
</evidence>
<dbReference type="Proteomes" id="UP001352263">
    <property type="component" value="Unassembled WGS sequence"/>
</dbReference>
<reference evidence="3 4" key="1">
    <citation type="submission" date="2023-10" db="EMBL/GenBank/DDBJ databases">
        <title>Noviherbaspirillum sp. CPCC 100848 genome assembly.</title>
        <authorList>
            <person name="Li X.Y."/>
            <person name="Fang X.M."/>
        </authorList>
    </citation>
    <scope>NUCLEOTIDE SEQUENCE [LARGE SCALE GENOMIC DNA]</scope>
    <source>
        <strain evidence="3 4">CPCC 100848</strain>
    </source>
</reference>
<dbReference type="RefSeq" id="WP_326506670.1">
    <property type="nucleotide sequence ID" value="NZ_JAWIIV010000009.1"/>
</dbReference>
<feature type="signal peptide" evidence="1">
    <location>
        <begin position="1"/>
        <end position="32"/>
    </location>
</feature>
<dbReference type="EMBL" id="JAWIIV010000009">
    <property type="protein sequence ID" value="MEC4719955.1"/>
    <property type="molecule type" value="Genomic_DNA"/>
</dbReference>
<dbReference type="PROSITE" id="PS51257">
    <property type="entry name" value="PROKAR_LIPOPROTEIN"/>
    <property type="match status" value="1"/>
</dbReference>
<organism evidence="3 4">
    <name type="scientific">Noviherbaspirillum album</name>
    <dbReference type="NCBI Taxonomy" id="3080276"/>
    <lineage>
        <taxon>Bacteria</taxon>
        <taxon>Pseudomonadati</taxon>
        <taxon>Pseudomonadota</taxon>
        <taxon>Betaproteobacteria</taxon>
        <taxon>Burkholderiales</taxon>
        <taxon>Oxalobacteraceae</taxon>
        <taxon>Noviherbaspirillum</taxon>
    </lineage>
</organism>
<feature type="domain" description="Surface-adhesin protein E-like" evidence="2">
    <location>
        <begin position="34"/>
        <end position="140"/>
    </location>
</feature>
<dbReference type="Pfam" id="PF16747">
    <property type="entry name" value="Adhesin_E"/>
    <property type="match status" value="1"/>
</dbReference>
<gene>
    <name evidence="3" type="ORF">RY831_12405</name>
</gene>